<sequence>MASLKLFYPHVRVCHQTADDAGSAKGRLSRLSFDGDLLNAILLPTLTSSTQFSYPHVRACYQTMDDAGSAKGRPSRLSSDGDLLNAILLPTRRPPSFVPVIRRQTGEDW</sequence>
<gene>
    <name evidence="1" type="ORF">FWILDA_LOCUS10243</name>
</gene>
<comment type="caution">
    <text evidence="1">The sequence shown here is derived from an EMBL/GenBank/DDBJ whole genome shotgun (WGS) entry which is preliminary data.</text>
</comment>
<reference evidence="1" key="1">
    <citation type="submission" date="2022-08" db="EMBL/GenBank/DDBJ databases">
        <authorList>
            <person name="Kallberg Y."/>
            <person name="Tangrot J."/>
            <person name="Rosling A."/>
        </authorList>
    </citation>
    <scope>NUCLEOTIDE SEQUENCE</scope>
    <source>
        <strain evidence="1">Wild A</strain>
    </source>
</reference>
<name>A0A9W4SWM6_9GLOM</name>
<evidence type="ECO:0000313" key="1">
    <source>
        <dbReference type="EMBL" id="CAI2181756.1"/>
    </source>
</evidence>
<organism evidence="1 2">
    <name type="scientific">Funneliformis geosporum</name>
    <dbReference type="NCBI Taxonomy" id="1117311"/>
    <lineage>
        <taxon>Eukaryota</taxon>
        <taxon>Fungi</taxon>
        <taxon>Fungi incertae sedis</taxon>
        <taxon>Mucoromycota</taxon>
        <taxon>Glomeromycotina</taxon>
        <taxon>Glomeromycetes</taxon>
        <taxon>Glomerales</taxon>
        <taxon>Glomeraceae</taxon>
        <taxon>Funneliformis</taxon>
    </lineage>
</organism>
<evidence type="ECO:0000313" key="2">
    <source>
        <dbReference type="Proteomes" id="UP001153678"/>
    </source>
</evidence>
<dbReference type="EMBL" id="CAMKVN010002591">
    <property type="protein sequence ID" value="CAI2181756.1"/>
    <property type="molecule type" value="Genomic_DNA"/>
</dbReference>
<accession>A0A9W4SWM6</accession>
<keyword evidence="2" id="KW-1185">Reference proteome</keyword>
<dbReference type="Proteomes" id="UP001153678">
    <property type="component" value="Unassembled WGS sequence"/>
</dbReference>
<dbReference type="OrthoDB" id="2445662at2759"/>
<dbReference type="AlphaFoldDB" id="A0A9W4SWM6"/>
<proteinExistence type="predicted"/>
<protein>
    <submittedName>
        <fullName evidence="1">8755_t:CDS:1</fullName>
    </submittedName>
</protein>